<dbReference type="PROSITE" id="PS50294">
    <property type="entry name" value="WD_REPEATS_REGION"/>
    <property type="match status" value="2"/>
</dbReference>
<feature type="repeat" description="WD" evidence="3">
    <location>
        <begin position="805"/>
        <end position="846"/>
    </location>
</feature>
<dbReference type="InterPro" id="IPR036322">
    <property type="entry name" value="WD40_repeat_dom_sf"/>
</dbReference>
<dbReference type="CDD" id="cd00200">
    <property type="entry name" value="WD40"/>
    <property type="match status" value="1"/>
</dbReference>
<dbReference type="PROSITE" id="PS00678">
    <property type="entry name" value="WD_REPEATS_1"/>
    <property type="match status" value="1"/>
</dbReference>
<dbReference type="SUPFAM" id="SSF50729">
    <property type="entry name" value="PH domain-like"/>
    <property type="match status" value="1"/>
</dbReference>
<dbReference type="Gene3D" id="2.130.10.10">
    <property type="entry name" value="YVTN repeat-like/Quinoprotein amine dehydrogenase"/>
    <property type="match status" value="3"/>
</dbReference>
<dbReference type="PANTHER" id="PTHR13743">
    <property type="entry name" value="BEIGE/BEACH-RELATED"/>
    <property type="match status" value="1"/>
</dbReference>
<feature type="repeat" description="WD" evidence="3">
    <location>
        <begin position="762"/>
        <end position="804"/>
    </location>
</feature>
<dbReference type="InterPro" id="IPR057496">
    <property type="entry name" value="FAN-like_PH"/>
</dbReference>
<feature type="compositionally biased region" description="Polar residues" evidence="4">
    <location>
        <begin position="587"/>
        <end position="608"/>
    </location>
</feature>
<dbReference type="Pfam" id="PF25400">
    <property type="entry name" value="PH_FAN"/>
    <property type="match status" value="1"/>
</dbReference>
<dbReference type="Gene3D" id="2.30.29.30">
    <property type="entry name" value="Pleckstrin-homology domain (PH domain)/Phosphotyrosine-binding domain (PTB)"/>
    <property type="match status" value="1"/>
</dbReference>
<evidence type="ECO:0000259" key="5">
    <source>
        <dbReference type="PROSITE" id="PS50197"/>
    </source>
</evidence>
<organism evidence="7">
    <name type="scientific">Ornithodoros turicata</name>
    <dbReference type="NCBI Taxonomy" id="34597"/>
    <lineage>
        <taxon>Eukaryota</taxon>
        <taxon>Metazoa</taxon>
        <taxon>Ecdysozoa</taxon>
        <taxon>Arthropoda</taxon>
        <taxon>Chelicerata</taxon>
        <taxon>Arachnida</taxon>
        <taxon>Acari</taxon>
        <taxon>Parasitiformes</taxon>
        <taxon>Ixodida</taxon>
        <taxon>Ixodoidea</taxon>
        <taxon>Argasidae</taxon>
        <taxon>Ornithodorinae</taxon>
        <taxon>Ornithodoros</taxon>
    </lineage>
</organism>
<dbReference type="CDD" id="cd01201">
    <property type="entry name" value="PH_BEACH"/>
    <property type="match status" value="1"/>
</dbReference>
<feature type="domain" description="BEACH-type PH" evidence="6">
    <location>
        <begin position="179"/>
        <end position="277"/>
    </location>
</feature>
<dbReference type="SMART" id="SM00320">
    <property type="entry name" value="WD40"/>
    <property type="match status" value="7"/>
</dbReference>
<dbReference type="PROSITE" id="PS50082">
    <property type="entry name" value="WD_REPEATS_2"/>
    <property type="match status" value="4"/>
</dbReference>
<dbReference type="EMBL" id="GGLE01002355">
    <property type="protein sequence ID" value="MBY06481.1"/>
    <property type="molecule type" value="Transcribed_RNA"/>
</dbReference>
<dbReference type="AlphaFoldDB" id="A0A2R5LAD2"/>
<dbReference type="InterPro" id="IPR023362">
    <property type="entry name" value="PH-BEACH_dom"/>
</dbReference>
<feature type="repeat" description="WD" evidence="3">
    <location>
        <begin position="714"/>
        <end position="753"/>
    </location>
</feature>
<dbReference type="Gene3D" id="1.10.1540.10">
    <property type="entry name" value="BEACH domain"/>
    <property type="match status" value="1"/>
</dbReference>
<dbReference type="SUPFAM" id="SSF81837">
    <property type="entry name" value="BEACH domain"/>
    <property type="match status" value="1"/>
</dbReference>
<dbReference type="PANTHER" id="PTHR13743:SF123">
    <property type="entry name" value="PROTEIN FAN"/>
    <property type="match status" value="1"/>
</dbReference>
<reference evidence="7" key="1">
    <citation type="submission" date="2018-03" db="EMBL/GenBank/DDBJ databases">
        <title>The relapsing fever spirochete Borrelia turicatae persists in the highly oxidative environment of its soft-bodied tick vector.</title>
        <authorList>
            <person name="Bourret T.J."/>
            <person name="Boyle W.K."/>
            <person name="Valenzuela J.G."/>
            <person name="Oliveira F."/>
            <person name="Lopez J.E."/>
        </authorList>
    </citation>
    <scope>NUCLEOTIDE SEQUENCE</scope>
    <source>
        <strain evidence="7">Kansas strain/isolate</strain>
        <tissue evidence="7">Salivary glands</tissue>
    </source>
</reference>
<feature type="repeat" description="WD" evidence="3">
    <location>
        <begin position="886"/>
        <end position="922"/>
    </location>
</feature>
<feature type="domain" description="BEACH" evidence="5">
    <location>
        <begin position="281"/>
        <end position="568"/>
    </location>
</feature>
<feature type="region of interest" description="Disordered" evidence="4">
    <location>
        <begin position="584"/>
        <end position="608"/>
    </location>
</feature>
<dbReference type="InterPro" id="IPR011993">
    <property type="entry name" value="PH-like_dom_sf"/>
</dbReference>
<dbReference type="InterPro" id="IPR050865">
    <property type="entry name" value="BEACH_Domain"/>
</dbReference>
<dbReference type="CDD" id="cd06071">
    <property type="entry name" value="Beach"/>
    <property type="match status" value="1"/>
</dbReference>
<name>A0A2R5LAD2_9ACAR</name>
<dbReference type="SMART" id="SM01026">
    <property type="entry name" value="Beach"/>
    <property type="match status" value="1"/>
</dbReference>
<keyword evidence="1 3" id="KW-0853">WD repeat</keyword>
<dbReference type="InterPro" id="IPR015943">
    <property type="entry name" value="WD40/YVTN_repeat-like_dom_sf"/>
</dbReference>
<evidence type="ECO:0000256" key="1">
    <source>
        <dbReference type="ARBA" id="ARBA00022574"/>
    </source>
</evidence>
<dbReference type="InterPro" id="IPR001680">
    <property type="entry name" value="WD40_rpt"/>
</dbReference>
<evidence type="ECO:0000256" key="3">
    <source>
        <dbReference type="PROSITE-ProRule" id="PRU00221"/>
    </source>
</evidence>
<dbReference type="SUPFAM" id="SSF50978">
    <property type="entry name" value="WD40 repeat-like"/>
    <property type="match status" value="1"/>
</dbReference>
<dbReference type="InterPro" id="IPR019775">
    <property type="entry name" value="WD40_repeat_CS"/>
</dbReference>
<sequence length="922" mass="105264">MAFTEHQNTERFSLLLLEPGEIYFKDYSVYLYPDEVPEAEALKRRQKGRLKICSKSLLFVPEEINRPILKFPLNKHSIAEHWTSPLLSKLHNKENIIRLQNDHVVEMLEGNFIKPYVFIRKKVTYRFSLTYGSVEKCLTHILQLMRASTLPAAEHDCMVATMVLSWQSRISFDRSCLGDLYEQIVLETRANKITPLVINPGLVLLTSQRLYFQPFNNVEPWPCLKVNLSDVKRVIQRRFLLRQIGLELYCSDNSLVRHLFLAFKSKEERDALYLHLMNQSALQLEDSGQENMTLRWQNGVISNYDYLLYINSLADRSFNDLTQYPVFPWVISDYRSTTLDLDDISIYRDLSCSVGALNGERLRKLKARYEEMGEPKFLYGSHYSTPGFVLFYLVRKMPQYMLCLQNGRFDHPDRMFNSIPDTWRNVTTDLSDFKELIPEFYDTSTKGDFLTNSKSLDFGIKHDGRVVGDVELPAWAKGPEDLINTFRQALESPYVSENLHNWIDLIFGYKQTGEEAVKANNLFYYLTYEGNLDLDNVKEIHERHSLEVQIMEFGQTPKQIFTQPHPQRLPTLRIERKLTFNEDRTISDANAGSPETTASSQDETVTQGRRSSSLVFHWKRNMANLTKVVQHELHKERITGVCFSYNAKSVFSVSQDSLLKLFSLREEQQVRSVSFSNMALSSCLLLSDKTVVVGSWDNYIYIYDIEFGKVLESTMAHDDAVCDISWKNGVLATASWDSTAKIWSFRPKETRRGSTTARLQAELEHESGVSCVDLKEDDACQLTSGTVDGCVTIWDLKSSSCIGRFEIHSSTVTSVAFNPDGSKIVSCSDDQTLKVLDVQTGTILFSKDAGSELRCLCWDGATVLTGCESGAILTWDLLNAELLKETPAHNGAVTCITVSHDGNFIATGGEDRKVIVWQSSEV</sequence>
<dbReference type="InterPro" id="IPR036372">
    <property type="entry name" value="BEACH_dom_sf"/>
</dbReference>
<proteinExistence type="predicted"/>
<dbReference type="PROSITE" id="PS51783">
    <property type="entry name" value="PH_BEACH"/>
    <property type="match status" value="1"/>
</dbReference>
<dbReference type="Pfam" id="PF02138">
    <property type="entry name" value="Beach"/>
    <property type="match status" value="1"/>
</dbReference>
<dbReference type="PROSITE" id="PS50197">
    <property type="entry name" value="BEACH"/>
    <property type="match status" value="1"/>
</dbReference>
<keyword evidence="2" id="KW-0677">Repeat</keyword>
<evidence type="ECO:0000313" key="7">
    <source>
        <dbReference type="EMBL" id="MBY06481.1"/>
    </source>
</evidence>
<evidence type="ECO:0000256" key="4">
    <source>
        <dbReference type="SAM" id="MobiDB-lite"/>
    </source>
</evidence>
<dbReference type="InterPro" id="IPR000409">
    <property type="entry name" value="BEACH_dom"/>
</dbReference>
<dbReference type="Pfam" id="PF00400">
    <property type="entry name" value="WD40"/>
    <property type="match status" value="5"/>
</dbReference>
<evidence type="ECO:0000259" key="6">
    <source>
        <dbReference type="PROSITE" id="PS51783"/>
    </source>
</evidence>
<accession>A0A2R5LAD2</accession>
<protein>
    <submittedName>
        <fullName evidence="7">Putative lysosomal trafficking regulator lyst</fullName>
    </submittedName>
</protein>
<evidence type="ECO:0000256" key="2">
    <source>
        <dbReference type="ARBA" id="ARBA00022737"/>
    </source>
</evidence>
<dbReference type="FunFam" id="1.10.1540.10:FF:000001">
    <property type="entry name" value="neurobeachin isoform X1"/>
    <property type="match status" value="1"/>
</dbReference>